<accession>A0A1I7XVR5</accession>
<dbReference type="Gene3D" id="1.10.10.60">
    <property type="entry name" value="Homeodomain-like"/>
    <property type="match status" value="1"/>
</dbReference>
<name>A0A1I7XVR5_HETBA</name>
<dbReference type="WBParaSite" id="Hba_21661">
    <property type="protein sequence ID" value="Hba_21661"/>
    <property type="gene ID" value="Hba_21661"/>
</dbReference>
<evidence type="ECO:0000313" key="1">
    <source>
        <dbReference type="Proteomes" id="UP000095283"/>
    </source>
</evidence>
<proteinExistence type="predicted"/>
<dbReference type="AlphaFoldDB" id="A0A1I7XVR5"/>
<sequence length="145" mass="16842">MGHAFTLSLHERGQIKVLSTVVYTVKSIADVAKRSRKAIMNFLRHQEEYGTKKSSGQPSKLNDHEKREILRTTSSSTISIVGTRKTCDIDASKTMAWRMLNKFPSIVRSRMKKYPQLTQGHKDERLRWARIFMRYDCEKTTFTSL</sequence>
<keyword evidence="1" id="KW-1185">Reference proteome</keyword>
<dbReference type="Gene3D" id="1.10.10.10">
    <property type="entry name" value="Winged helix-like DNA-binding domain superfamily/Winged helix DNA-binding domain"/>
    <property type="match status" value="1"/>
</dbReference>
<dbReference type="Proteomes" id="UP000095283">
    <property type="component" value="Unplaced"/>
</dbReference>
<reference evidence="2" key="1">
    <citation type="submission" date="2016-11" db="UniProtKB">
        <authorList>
            <consortium name="WormBaseParasite"/>
        </authorList>
    </citation>
    <scope>IDENTIFICATION</scope>
</reference>
<organism evidence="1 2">
    <name type="scientific">Heterorhabditis bacteriophora</name>
    <name type="common">Entomopathogenic nematode worm</name>
    <dbReference type="NCBI Taxonomy" id="37862"/>
    <lineage>
        <taxon>Eukaryota</taxon>
        <taxon>Metazoa</taxon>
        <taxon>Ecdysozoa</taxon>
        <taxon>Nematoda</taxon>
        <taxon>Chromadorea</taxon>
        <taxon>Rhabditida</taxon>
        <taxon>Rhabditina</taxon>
        <taxon>Rhabditomorpha</taxon>
        <taxon>Strongyloidea</taxon>
        <taxon>Heterorhabditidae</taxon>
        <taxon>Heterorhabditis</taxon>
    </lineage>
</organism>
<evidence type="ECO:0000313" key="2">
    <source>
        <dbReference type="WBParaSite" id="Hba_21661"/>
    </source>
</evidence>
<dbReference type="InterPro" id="IPR036388">
    <property type="entry name" value="WH-like_DNA-bd_sf"/>
</dbReference>
<protein>
    <submittedName>
        <fullName evidence="2">HTH_Tnp_Tc3_1 domain-containing protein</fullName>
    </submittedName>
</protein>